<dbReference type="EMBL" id="JACHJS010000001">
    <property type="protein sequence ID" value="MBB4963545.1"/>
    <property type="molecule type" value="Genomic_DNA"/>
</dbReference>
<dbReference type="NCBIfam" id="NF041492">
    <property type="entry name" value="MobF"/>
    <property type="match status" value="1"/>
</dbReference>
<dbReference type="Pfam" id="PF13604">
    <property type="entry name" value="AAA_30"/>
    <property type="match status" value="1"/>
</dbReference>
<accession>A0A7W7WTU3</accession>
<protein>
    <submittedName>
        <fullName evidence="2">Conjugative relaxase-like TrwC/TraI family protein</fullName>
    </submittedName>
</protein>
<gene>
    <name evidence="2" type="ORF">F4559_000904</name>
</gene>
<evidence type="ECO:0000313" key="3">
    <source>
        <dbReference type="Proteomes" id="UP000542674"/>
    </source>
</evidence>
<dbReference type="CDD" id="cd17933">
    <property type="entry name" value="DEXSc_RecD-like"/>
    <property type="match status" value="1"/>
</dbReference>
<dbReference type="Gene3D" id="2.30.30.940">
    <property type="match status" value="1"/>
</dbReference>
<name>A0A7W7WTU3_9PSEU</name>
<dbReference type="InterPro" id="IPR014862">
    <property type="entry name" value="TrwC"/>
</dbReference>
<evidence type="ECO:0000313" key="2">
    <source>
        <dbReference type="EMBL" id="MBB4963545.1"/>
    </source>
</evidence>
<dbReference type="InterPro" id="IPR027417">
    <property type="entry name" value="P-loop_NTPase"/>
</dbReference>
<dbReference type="RefSeq" id="WP_184666308.1">
    <property type="nucleotide sequence ID" value="NZ_BAABAI010000017.1"/>
</dbReference>
<organism evidence="2 3">
    <name type="scientific">Saccharothrix violaceirubra</name>
    <dbReference type="NCBI Taxonomy" id="413306"/>
    <lineage>
        <taxon>Bacteria</taxon>
        <taxon>Bacillati</taxon>
        <taxon>Actinomycetota</taxon>
        <taxon>Actinomycetes</taxon>
        <taxon>Pseudonocardiales</taxon>
        <taxon>Pseudonocardiaceae</taxon>
        <taxon>Saccharothrix</taxon>
    </lineage>
</organism>
<keyword evidence="3" id="KW-1185">Reference proteome</keyword>
<sequence length="1235" mass="136056">MTLSVGAVMALKVLHAGDGYQYLMRQVATGDLPRHGRDPLASYYLAEGNPPGQWIGSGCADLGVAGEVREDQMQALFGERLHPEANVLVSAAVASGARVEEAIRSVRLGRALASYDNDVPLLHDLTAAYARFAEENGRRPDIAERRALKEETARHLLARTRPGEPTQAQVRTFLVDELGRVRQPVSGFDLVFSQPTKTGDLLWALGDHRVRVAVEQAHHEAVRTAIAYLEREAAFSRVGKAGIAQVDTHGLIATAFTHRESRAGDPNLHTHVALANAVRCTDGRWRTLDSRQLHRVAVSASEVYNAAWERGITRRLNVRWVVEHRGDHRPIRHIAGLPTEWIEGFSRRRRQVESVYDRLVADHVARYGTTPTRSVQLRLAQQAAVTDRPAKEHPVPLRDRLSEWAARARALRPDLDIATVLHHAVNTAPVPSGPVPDLDRLAAQAVDVVSTTRATWTVYHVRAEVERSLRGLPTGPETRHHSLVDDITDRALRRHSLRLDLDPGPVPVGLRRADGESVFRRHDDARHTSQAILDAEQRLLHAARAHAGPAVAPAVADAVITRLERRTVLDPDQRALVHAFTTSGKALSVAIGPPGSGKSTALRAVATAWTTTGGKVIGLAPSATAAAVLGQMLGIHADTLHRLVHTHDHGLPTPVRQGDMLLVDEAGMAGTRLLDRLRHIAEEHGAVVRLVGDHRQLGAVETGGALRLLHNETGGVELTHLHRFTNPDEAHAVLAVRRGDRDAANWYSTNDRLHGGPEPAVLDRLYTDWLADREAGRTSIMSSDTNTVTAALSARAQSDLRTKGIVEPTGVPLHDGNQAGQGDLVVTRLNRRDLRIARGDHVKNGDLWTVLNRNPDGSLKVRHHVHHRTTTLPADYVARHVELGYAATIHRTQGITVEVNRAHLSRHATRELAAVATSRGTTENHLYLPTDHIIPLDEPPLLPGDLFHRHHETQAAHRVLTTILNHDTTEKSATEQLREAQDHPFSLDTRIPEYEHALRLHAGHPDPEDWLHTAVPHLADTILTDPAHPALLDVLAELADHGHNPATALVQAAADRELHTARSTAQVLHHRLTKTLEQLPHTTSASNPYFPCWLTPPPDTTDNPELHAWLHTTADAITYRVRTLAHYAATTRPPWTASLGDPTTDPDTWLRNAGQIAAYRERWTIPDTDPTYPAPPGQGTRHRAHTQLTLYLTTTTDRLARLRQRVQLLDQPVQQAQVTTPARHWASPTIGPKVW</sequence>
<dbReference type="AlphaFoldDB" id="A0A7W7WTU3"/>
<evidence type="ECO:0000259" key="1">
    <source>
        <dbReference type="Pfam" id="PF08751"/>
    </source>
</evidence>
<reference evidence="2 3" key="1">
    <citation type="submission" date="2020-08" db="EMBL/GenBank/DDBJ databases">
        <title>Sequencing the genomes of 1000 actinobacteria strains.</title>
        <authorList>
            <person name="Klenk H.-P."/>
        </authorList>
    </citation>
    <scope>NUCLEOTIDE SEQUENCE [LARGE SCALE GENOMIC DNA]</scope>
    <source>
        <strain evidence="2 3">DSM 45084</strain>
    </source>
</reference>
<dbReference type="SUPFAM" id="SSF52540">
    <property type="entry name" value="P-loop containing nucleoside triphosphate hydrolases"/>
    <property type="match status" value="2"/>
</dbReference>
<proteinExistence type="predicted"/>
<dbReference type="SUPFAM" id="SSF55464">
    <property type="entry name" value="Origin of replication-binding domain, RBD-like"/>
    <property type="match status" value="1"/>
</dbReference>
<feature type="domain" description="TrwC relaxase" evidence="1">
    <location>
        <begin position="16"/>
        <end position="410"/>
    </location>
</feature>
<dbReference type="Gene3D" id="3.40.50.300">
    <property type="entry name" value="P-loop containing nucleotide triphosphate hydrolases"/>
    <property type="match status" value="2"/>
</dbReference>
<dbReference type="Pfam" id="PF08751">
    <property type="entry name" value="TrwC"/>
    <property type="match status" value="1"/>
</dbReference>
<dbReference type="Proteomes" id="UP000542674">
    <property type="component" value="Unassembled WGS sequence"/>
</dbReference>
<comment type="caution">
    <text evidence="2">The sequence shown here is derived from an EMBL/GenBank/DDBJ whole genome shotgun (WGS) entry which is preliminary data.</text>
</comment>